<protein>
    <submittedName>
        <fullName evidence="3">Transcriptional regulator EpsA</fullName>
    </submittedName>
</protein>
<dbReference type="CDD" id="cd06170">
    <property type="entry name" value="LuxR_C_like"/>
    <property type="match status" value="1"/>
</dbReference>
<dbReference type="EMBL" id="LR134492">
    <property type="protein sequence ID" value="VEI64405.1"/>
    <property type="molecule type" value="Genomic_DNA"/>
</dbReference>
<dbReference type="SMART" id="SM00421">
    <property type="entry name" value="HTH_LUXR"/>
    <property type="match status" value="1"/>
</dbReference>
<dbReference type="InterPro" id="IPR000792">
    <property type="entry name" value="Tscrpt_reg_LuxR_C"/>
</dbReference>
<accession>A0A3S5F1I5</accession>
<dbReference type="SUPFAM" id="SSF46894">
    <property type="entry name" value="C-terminal effector domain of the bipartite response regulators"/>
    <property type="match status" value="1"/>
</dbReference>
<evidence type="ECO:0000259" key="2">
    <source>
        <dbReference type="PROSITE" id="PS50043"/>
    </source>
</evidence>
<sequence>MRACGNILFSFYCDNLFFKKGLFELLDGVYYESKSNCENKKDPQHKVGGNDYYLIDIVVLSSKSIYENLPKRDKVFGDDGNGVIVFCSEKMKHVIKGLSGYENAFFFTEDLSLLAVKSAFRDIMFGGSDNRKRIFERITVDRLTNREKLVSELIKKGKSQQQISKITGVNVKTVSSHLRSAMIKYHVNNVLEYIVKLSHDKDM</sequence>
<dbReference type="InterPro" id="IPR036388">
    <property type="entry name" value="WH-like_DNA-bd_sf"/>
</dbReference>
<dbReference type="GO" id="GO:0003677">
    <property type="term" value="F:DNA binding"/>
    <property type="evidence" value="ECO:0007669"/>
    <property type="project" value="UniProtKB-KW"/>
</dbReference>
<dbReference type="Pfam" id="PF00196">
    <property type="entry name" value="GerE"/>
    <property type="match status" value="1"/>
</dbReference>
<proteinExistence type="predicted"/>
<evidence type="ECO:0000313" key="3">
    <source>
        <dbReference type="EMBL" id="VEI64405.1"/>
    </source>
</evidence>
<reference evidence="3 4" key="1">
    <citation type="submission" date="2018-12" db="EMBL/GenBank/DDBJ databases">
        <authorList>
            <consortium name="Pathogen Informatics"/>
        </authorList>
    </citation>
    <scope>NUCLEOTIDE SEQUENCE [LARGE SCALE GENOMIC DNA]</scope>
    <source>
        <strain evidence="3 4">NCTC13193</strain>
    </source>
</reference>
<keyword evidence="1" id="KW-0238">DNA-binding</keyword>
<gene>
    <name evidence="3" type="ORF">NCTC13193_01134</name>
</gene>
<name>A0A3S5F1I5_SERFO</name>
<dbReference type="Proteomes" id="UP000270487">
    <property type="component" value="Chromosome"/>
</dbReference>
<dbReference type="PROSITE" id="PS50043">
    <property type="entry name" value="HTH_LUXR_2"/>
    <property type="match status" value="1"/>
</dbReference>
<evidence type="ECO:0000256" key="1">
    <source>
        <dbReference type="ARBA" id="ARBA00023125"/>
    </source>
</evidence>
<dbReference type="InterPro" id="IPR016032">
    <property type="entry name" value="Sig_transdc_resp-reg_C-effctor"/>
</dbReference>
<evidence type="ECO:0000313" key="4">
    <source>
        <dbReference type="Proteomes" id="UP000270487"/>
    </source>
</evidence>
<dbReference type="Gene3D" id="1.10.10.10">
    <property type="entry name" value="Winged helix-like DNA-binding domain superfamily/Winged helix DNA-binding domain"/>
    <property type="match status" value="1"/>
</dbReference>
<organism evidence="3 4">
    <name type="scientific">Serratia fonticola</name>
    <dbReference type="NCBI Taxonomy" id="47917"/>
    <lineage>
        <taxon>Bacteria</taxon>
        <taxon>Pseudomonadati</taxon>
        <taxon>Pseudomonadota</taxon>
        <taxon>Gammaproteobacteria</taxon>
        <taxon>Enterobacterales</taxon>
        <taxon>Yersiniaceae</taxon>
        <taxon>Serratia</taxon>
    </lineage>
</organism>
<dbReference type="GO" id="GO:0006355">
    <property type="term" value="P:regulation of DNA-templated transcription"/>
    <property type="evidence" value="ECO:0007669"/>
    <property type="project" value="InterPro"/>
</dbReference>
<dbReference type="PRINTS" id="PR00038">
    <property type="entry name" value="HTHLUXR"/>
</dbReference>
<dbReference type="AlphaFoldDB" id="A0A3S5F1I5"/>
<feature type="domain" description="HTH luxR-type" evidence="2">
    <location>
        <begin position="136"/>
        <end position="201"/>
    </location>
</feature>